<dbReference type="EMBL" id="MU001507">
    <property type="protein sequence ID" value="KAF2440385.1"/>
    <property type="molecule type" value="Genomic_DNA"/>
</dbReference>
<dbReference type="InterPro" id="IPR052210">
    <property type="entry name" value="LysM1-like"/>
</dbReference>
<evidence type="ECO:0000256" key="2">
    <source>
        <dbReference type="ARBA" id="ARBA00023026"/>
    </source>
</evidence>
<keyword evidence="5" id="KW-1185">Reference proteome</keyword>
<dbReference type="GO" id="GO:0008061">
    <property type="term" value="F:chitin binding"/>
    <property type="evidence" value="ECO:0007669"/>
    <property type="project" value="UniProtKB-KW"/>
</dbReference>
<keyword evidence="1" id="KW-0147">Chitin-binding</keyword>
<feature type="domain" description="LysM" evidence="3">
    <location>
        <begin position="164"/>
        <end position="210"/>
    </location>
</feature>
<feature type="domain" description="LysM" evidence="3">
    <location>
        <begin position="239"/>
        <end position="285"/>
    </location>
</feature>
<comment type="caution">
    <text evidence="4">The sequence shown here is derived from an EMBL/GenBank/DDBJ whole genome shotgun (WGS) entry which is preliminary data.</text>
</comment>
<organism evidence="4 5">
    <name type="scientific">Karstenula rhodostoma CBS 690.94</name>
    <dbReference type="NCBI Taxonomy" id="1392251"/>
    <lineage>
        <taxon>Eukaryota</taxon>
        <taxon>Fungi</taxon>
        <taxon>Dikarya</taxon>
        <taxon>Ascomycota</taxon>
        <taxon>Pezizomycotina</taxon>
        <taxon>Dothideomycetes</taxon>
        <taxon>Pleosporomycetidae</taxon>
        <taxon>Pleosporales</taxon>
        <taxon>Massarineae</taxon>
        <taxon>Didymosphaeriaceae</taxon>
        <taxon>Karstenula</taxon>
    </lineage>
</organism>
<evidence type="ECO:0000256" key="1">
    <source>
        <dbReference type="ARBA" id="ARBA00022669"/>
    </source>
</evidence>
<reference evidence="4" key="1">
    <citation type="journal article" date="2020" name="Stud. Mycol.">
        <title>101 Dothideomycetes genomes: a test case for predicting lifestyles and emergence of pathogens.</title>
        <authorList>
            <person name="Haridas S."/>
            <person name="Albert R."/>
            <person name="Binder M."/>
            <person name="Bloem J."/>
            <person name="Labutti K."/>
            <person name="Salamov A."/>
            <person name="Andreopoulos B."/>
            <person name="Baker S."/>
            <person name="Barry K."/>
            <person name="Bills G."/>
            <person name="Bluhm B."/>
            <person name="Cannon C."/>
            <person name="Castanera R."/>
            <person name="Culley D."/>
            <person name="Daum C."/>
            <person name="Ezra D."/>
            <person name="Gonzalez J."/>
            <person name="Henrissat B."/>
            <person name="Kuo A."/>
            <person name="Liang C."/>
            <person name="Lipzen A."/>
            <person name="Lutzoni F."/>
            <person name="Magnuson J."/>
            <person name="Mondo S."/>
            <person name="Nolan M."/>
            <person name="Ohm R."/>
            <person name="Pangilinan J."/>
            <person name="Park H.-J."/>
            <person name="Ramirez L."/>
            <person name="Alfaro M."/>
            <person name="Sun H."/>
            <person name="Tritt A."/>
            <person name="Yoshinaga Y."/>
            <person name="Zwiers L.-H."/>
            <person name="Turgeon B."/>
            <person name="Goodwin S."/>
            <person name="Spatafora J."/>
            <person name="Crous P."/>
            <person name="Grigoriev I."/>
        </authorList>
    </citation>
    <scope>NUCLEOTIDE SEQUENCE</scope>
    <source>
        <strain evidence="4">CBS 690.94</strain>
    </source>
</reference>
<keyword evidence="2" id="KW-0843">Virulence</keyword>
<dbReference type="OrthoDB" id="5985073at2759"/>
<dbReference type="InterPro" id="IPR018392">
    <property type="entry name" value="LysM"/>
</dbReference>
<protein>
    <submittedName>
        <fullName evidence="4">Carbohydrate-binding module family 50 protein</fullName>
    </submittedName>
</protein>
<evidence type="ECO:0000259" key="3">
    <source>
        <dbReference type="PROSITE" id="PS51782"/>
    </source>
</evidence>
<dbReference type="Gene3D" id="3.10.350.10">
    <property type="entry name" value="LysM domain"/>
    <property type="match status" value="2"/>
</dbReference>
<dbReference type="PANTHER" id="PTHR34997:SF1">
    <property type="entry name" value="PEPTIDOGLYCAN-BINDING LYSIN DOMAIN"/>
    <property type="match status" value="1"/>
</dbReference>
<evidence type="ECO:0000313" key="4">
    <source>
        <dbReference type="EMBL" id="KAF2440385.1"/>
    </source>
</evidence>
<dbReference type="Pfam" id="PF01476">
    <property type="entry name" value="LysM"/>
    <property type="match status" value="1"/>
</dbReference>
<dbReference type="PANTHER" id="PTHR34997">
    <property type="entry name" value="AM15"/>
    <property type="match status" value="1"/>
</dbReference>
<sequence>MYDVSMEDLLDWNPSFDPSNCTMQPGFSYCVYSEDQHHKPNYTAILSGSSACWSAEEIGRNNIPQGTTSTCNCYSELQGDVEPEYRSNCDEGLYLGLGSNDTRGVCIRVSREQSSLSTSRTSRISSLAPSLSTSSTSTKTAIATKTSLATHGPTQTGIAADCQKFKTIDDGDTCSDVLKTYGISMEQFYAWNPSVGPDRVGMWLHYAYCVSAPSRISTSTNASPTTGPLRDGSPKTCSKYYTPQAGETCQHVLDVNGLELAQLYKWNTDIGRGCESMWPGYGLCVSGGPA</sequence>
<dbReference type="PROSITE" id="PS51782">
    <property type="entry name" value="LYSM"/>
    <property type="match status" value="2"/>
</dbReference>
<dbReference type="InterPro" id="IPR036779">
    <property type="entry name" value="LysM_dom_sf"/>
</dbReference>
<gene>
    <name evidence="4" type="ORF">P171DRAFT_499718</name>
</gene>
<name>A0A9P4PAF5_9PLEO</name>
<dbReference type="CDD" id="cd00118">
    <property type="entry name" value="LysM"/>
    <property type="match status" value="2"/>
</dbReference>
<accession>A0A9P4PAF5</accession>
<dbReference type="SUPFAM" id="SSF54106">
    <property type="entry name" value="LysM domain"/>
    <property type="match status" value="2"/>
</dbReference>
<proteinExistence type="predicted"/>
<dbReference type="AlphaFoldDB" id="A0A9P4PAF5"/>
<dbReference type="Proteomes" id="UP000799764">
    <property type="component" value="Unassembled WGS sequence"/>
</dbReference>
<evidence type="ECO:0000313" key="5">
    <source>
        <dbReference type="Proteomes" id="UP000799764"/>
    </source>
</evidence>